<dbReference type="OrthoDB" id="2506710at2759"/>
<feature type="compositionally biased region" description="Basic and acidic residues" evidence="1">
    <location>
        <begin position="78"/>
        <end position="96"/>
    </location>
</feature>
<sequence length="96" mass="11267">MDTTVGLGRKIKLSTNGPIMLGDLRLKQPYNWLNLMLTKKALPWFCQQKYRLTALYADISEFMIHRNIRRQCGGDLEQAVKSRTTEQSSEEERRYD</sequence>
<feature type="region of interest" description="Disordered" evidence="1">
    <location>
        <begin position="75"/>
        <end position="96"/>
    </location>
</feature>
<evidence type="ECO:0000256" key="1">
    <source>
        <dbReference type="SAM" id="MobiDB-lite"/>
    </source>
</evidence>
<protein>
    <submittedName>
        <fullName evidence="2">Uncharacterized protein</fullName>
    </submittedName>
</protein>
<comment type="caution">
    <text evidence="2">The sequence shown here is derived from an EMBL/GenBank/DDBJ whole genome shotgun (WGS) entry which is preliminary data.</text>
</comment>
<dbReference type="Proteomes" id="UP000765509">
    <property type="component" value="Unassembled WGS sequence"/>
</dbReference>
<dbReference type="EMBL" id="AVOT02023880">
    <property type="protein sequence ID" value="MBW0514205.1"/>
    <property type="molecule type" value="Genomic_DNA"/>
</dbReference>
<gene>
    <name evidence="2" type="ORF">O181_053920</name>
</gene>
<name>A0A9Q3E7S1_9BASI</name>
<proteinExistence type="predicted"/>
<evidence type="ECO:0000313" key="3">
    <source>
        <dbReference type="Proteomes" id="UP000765509"/>
    </source>
</evidence>
<dbReference type="AlphaFoldDB" id="A0A9Q3E7S1"/>
<accession>A0A9Q3E7S1</accession>
<evidence type="ECO:0000313" key="2">
    <source>
        <dbReference type="EMBL" id="MBW0514205.1"/>
    </source>
</evidence>
<keyword evidence="3" id="KW-1185">Reference proteome</keyword>
<reference evidence="2" key="1">
    <citation type="submission" date="2021-03" db="EMBL/GenBank/DDBJ databases">
        <title>Draft genome sequence of rust myrtle Austropuccinia psidii MF-1, a brazilian biotype.</title>
        <authorList>
            <person name="Quecine M.C."/>
            <person name="Pachon D.M.R."/>
            <person name="Bonatelli M.L."/>
            <person name="Correr F.H."/>
            <person name="Franceschini L.M."/>
            <person name="Leite T.F."/>
            <person name="Margarido G.R.A."/>
            <person name="Almeida C.A."/>
            <person name="Ferrarezi J.A."/>
            <person name="Labate C.A."/>
        </authorList>
    </citation>
    <scope>NUCLEOTIDE SEQUENCE</scope>
    <source>
        <strain evidence="2">MF-1</strain>
    </source>
</reference>
<organism evidence="2 3">
    <name type="scientific">Austropuccinia psidii MF-1</name>
    <dbReference type="NCBI Taxonomy" id="1389203"/>
    <lineage>
        <taxon>Eukaryota</taxon>
        <taxon>Fungi</taxon>
        <taxon>Dikarya</taxon>
        <taxon>Basidiomycota</taxon>
        <taxon>Pucciniomycotina</taxon>
        <taxon>Pucciniomycetes</taxon>
        <taxon>Pucciniales</taxon>
        <taxon>Sphaerophragmiaceae</taxon>
        <taxon>Austropuccinia</taxon>
    </lineage>
</organism>